<dbReference type="SMART" id="SM00975">
    <property type="entry name" value="Telomerase_RBD"/>
    <property type="match status" value="1"/>
</dbReference>
<comment type="catalytic activity">
    <reaction evidence="12 13">
        <text>DNA(n) + a 2'-deoxyribonucleoside 5'-triphosphate = DNA(n+1) + diphosphate</text>
        <dbReference type="Rhea" id="RHEA:22508"/>
        <dbReference type="Rhea" id="RHEA-COMP:17339"/>
        <dbReference type="Rhea" id="RHEA-COMP:17340"/>
        <dbReference type="ChEBI" id="CHEBI:33019"/>
        <dbReference type="ChEBI" id="CHEBI:61560"/>
        <dbReference type="ChEBI" id="CHEBI:173112"/>
        <dbReference type="EC" id="2.7.7.49"/>
    </reaction>
</comment>
<dbReference type="PANTHER" id="PTHR12066:SF0">
    <property type="entry name" value="TELOMERASE REVERSE TRANSCRIPTASE"/>
    <property type="match status" value="1"/>
</dbReference>
<keyword evidence="9 13" id="KW-0779">Telomere</keyword>
<organism evidence="15 16">
    <name type="scientific">Diutina rugosa</name>
    <name type="common">Yeast</name>
    <name type="synonym">Candida rugosa</name>
    <dbReference type="NCBI Taxonomy" id="5481"/>
    <lineage>
        <taxon>Eukaryota</taxon>
        <taxon>Fungi</taxon>
        <taxon>Dikarya</taxon>
        <taxon>Ascomycota</taxon>
        <taxon>Saccharomycotina</taxon>
        <taxon>Pichiomycetes</taxon>
        <taxon>Debaryomycetaceae</taxon>
        <taxon>Diutina</taxon>
    </lineage>
</organism>
<comment type="caution">
    <text evidence="15">The sequence shown here is derived from an EMBL/GenBank/DDBJ whole genome shotgun (WGS) entry which is preliminary data.</text>
</comment>
<keyword evidence="16" id="KW-1185">Reference proteome</keyword>
<dbReference type="GO" id="GO:0000781">
    <property type="term" value="C:chromosome, telomeric region"/>
    <property type="evidence" value="ECO:0007669"/>
    <property type="project" value="UniProtKB-SubCell"/>
</dbReference>
<evidence type="ECO:0000256" key="5">
    <source>
        <dbReference type="ARBA" id="ARBA00022679"/>
    </source>
</evidence>
<dbReference type="Gene3D" id="3.30.70.2630">
    <property type="match status" value="1"/>
</dbReference>
<name>A0A642UKI5_DIURU</name>
<feature type="domain" description="Reverse transcriptase" evidence="14">
    <location>
        <begin position="379"/>
        <end position="711"/>
    </location>
</feature>
<dbReference type="OMA" id="FRSTWIT"/>
<evidence type="ECO:0000256" key="1">
    <source>
        <dbReference type="ARBA" id="ARBA00008001"/>
    </source>
</evidence>
<dbReference type="EMBL" id="SWFT01000107">
    <property type="protein sequence ID" value="KAA8900719.1"/>
    <property type="molecule type" value="Genomic_DNA"/>
</dbReference>
<dbReference type="GO" id="GO:0070034">
    <property type="term" value="F:telomerase RNA binding"/>
    <property type="evidence" value="ECO:0007669"/>
    <property type="project" value="TreeGrafter"/>
</dbReference>
<keyword evidence="11 13" id="KW-0539">Nucleus</keyword>
<dbReference type="GO" id="GO:0007004">
    <property type="term" value="P:telomere maintenance via telomerase"/>
    <property type="evidence" value="ECO:0007669"/>
    <property type="project" value="TreeGrafter"/>
</dbReference>
<reference evidence="15 16" key="1">
    <citation type="submission" date="2019-07" db="EMBL/GenBank/DDBJ databases">
        <title>Genome assembly of two rare yeast pathogens: Diutina rugosa and Trichomonascus ciferrii.</title>
        <authorList>
            <person name="Mixao V."/>
            <person name="Saus E."/>
            <person name="Hansen A."/>
            <person name="Lass-Flor C."/>
            <person name="Gabaldon T."/>
        </authorList>
    </citation>
    <scope>NUCLEOTIDE SEQUENCE [LARGE SCALE GENOMIC DNA]</scope>
    <source>
        <strain evidence="15 16">CBS 613</strain>
    </source>
</reference>
<sequence length="835" mass="96050">MRVSLVAYLHQRLPEVAGDAYSVQFSQFLRDVYLEINPDAKERRLAYNPITPIDDYHDALRQLPPLLKDDGNVGELKNELAQAAAGRDSRPQFNRALTHLANSHWRHLYQIMGRDHFITMIINHKGFVPLANGTVLQVFGPTLYTPKQKRLPAKRTRDKHRSARIPQLTPSERDNVIIRLCHRRLEKKLTGKCLNAVFRRFIPRKPLPPIQTCDVIASAQLGSLDDDDSFSVSQSTTTNANKASSALDYQLSPKKVIGFVLEALRLVVPPLAWGSSPRHRRKICNLIHRFLTTPTMTIAEEDVTQCFLPVFKKPEKDYGIAEFWLWVFRDVLAYILRSSVRAAESKSTIIFVEHAAWNRLSDGFIDTYAREFLIPYNPDKNDFKTSAQKYNFGRMRLQPKTSDFRLICIPSHHPWTNLREAESSYFMFRSTWITPISKLLQQRIAQRYHPVVAPCKGTSDLASLLAQWKSNVTIPRDGICFLKVDFAKCYDRLDHDVIIDTLAKLFDDVDDNHVFYCDTERQVKPAPVTKKRLRGDAKMAASQLLEADNTPLYQVEPDPLDLDIILTQRKNIALTKGKVLQFCESTVRDGFMYDGVLPRGDNNEVNYRAWKRKKGVFQGFPLSATFCELVLSDMVVTEFESWLHRPELLVLRVVDDLLFVSTDKMMIQSIYQHLTSDRLAHYGIKINREKTQLHTTSSFSVTHIDYLGAEINPYDLSVNVKTRPKLDVRSFTKFYKQLLFHYTTTARVFDQKLKFVLDAIKRNFSALQDHDEFQIEPFIRFIRKLINSTKELDGVSMATLIEQWLGAEELRGASFAVTIGKALAKRQETLTEAFK</sequence>
<dbReference type="PRINTS" id="PR01365">
    <property type="entry name" value="TELOMERASERT"/>
</dbReference>
<dbReference type="SUPFAM" id="SSF56672">
    <property type="entry name" value="DNA/RNA polymerases"/>
    <property type="match status" value="1"/>
</dbReference>
<dbReference type="GO" id="GO:0003720">
    <property type="term" value="F:telomerase activity"/>
    <property type="evidence" value="ECO:0007669"/>
    <property type="project" value="InterPro"/>
</dbReference>
<dbReference type="GO" id="GO:0042162">
    <property type="term" value="F:telomeric DNA binding"/>
    <property type="evidence" value="ECO:0007669"/>
    <property type="project" value="TreeGrafter"/>
</dbReference>
<evidence type="ECO:0000256" key="9">
    <source>
        <dbReference type="ARBA" id="ARBA00022895"/>
    </source>
</evidence>
<evidence type="ECO:0000259" key="14">
    <source>
        <dbReference type="PROSITE" id="PS50878"/>
    </source>
</evidence>
<keyword evidence="6 13" id="KW-0548">Nucleotidyltransferase</keyword>
<dbReference type="AlphaFoldDB" id="A0A642UKI5"/>
<protein>
    <recommendedName>
        <fullName evidence="3 13">Telomerase reverse transcriptase</fullName>
        <ecNumber evidence="2 13">2.7.7.49</ecNumber>
    </recommendedName>
    <alternativeName>
        <fullName evidence="13">Telomerase catalytic subunit</fullName>
    </alternativeName>
</protein>
<gene>
    <name evidence="15" type="ORF">DIURU_003701</name>
</gene>
<keyword evidence="5 13" id="KW-0808">Transferase</keyword>
<dbReference type="Proteomes" id="UP000449547">
    <property type="component" value="Unassembled WGS sequence"/>
</dbReference>
<dbReference type="InterPro" id="IPR043502">
    <property type="entry name" value="DNA/RNA_pol_sf"/>
</dbReference>
<dbReference type="EC" id="2.7.7.49" evidence="2 13"/>
<evidence type="ECO:0000256" key="3">
    <source>
        <dbReference type="ARBA" id="ARBA00016182"/>
    </source>
</evidence>
<evidence type="ECO:0000256" key="4">
    <source>
        <dbReference type="ARBA" id="ARBA00022454"/>
    </source>
</evidence>
<evidence type="ECO:0000256" key="13">
    <source>
        <dbReference type="RuleBase" id="RU365061"/>
    </source>
</evidence>
<evidence type="ECO:0000256" key="11">
    <source>
        <dbReference type="ARBA" id="ARBA00023242"/>
    </source>
</evidence>
<evidence type="ECO:0000256" key="7">
    <source>
        <dbReference type="ARBA" id="ARBA00022723"/>
    </source>
</evidence>
<proteinExistence type="inferred from homology"/>
<dbReference type="VEuPathDB" id="FungiDB:DIURU_003701"/>
<dbReference type="GO" id="GO:0000333">
    <property type="term" value="C:telomerase catalytic core complex"/>
    <property type="evidence" value="ECO:0007669"/>
    <property type="project" value="TreeGrafter"/>
</dbReference>
<dbReference type="OrthoDB" id="289721at2759"/>
<evidence type="ECO:0000256" key="12">
    <source>
        <dbReference type="ARBA" id="ARBA00048173"/>
    </source>
</evidence>
<dbReference type="PANTHER" id="PTHR12066">
    <property type="entry name" value="TELOMERASE REVERSE TRANSCRIPTASE"/>
    <property type="match status" value="1"/>
</dbReference>
<dbReference type="InterPro" id="IPR003545">
    <property type="entry name" value="Telomerase_RT"/>
</dbReference>
<accession>A0A642UKI5</accession>
<evidence type="ECO:0000256" key="2">
    <source>
        <dbReference type="ARBA" id="ARBA00012493"/>
    </source>
</evidence>
<dbReference type="Pfam" id="PF00078">
    <property type="entry name" value="RVT_1"/>
    <property type="match status" value="1"/>
</dbReference>
<keyword evidence="10 13" id="KW-0695">RNA-directed DNA polymerase</keyword>
<dbReference type="Gene3D" id="1.10.132.70">
    <property type="match status" value="1"/>
</dbReference>
<keyword evidence="7 13" id="KW-0479">Metal-binding</keyword>
<evidence type="ECO:0000313" key="15">
    <source>
        <dbReference type="EMBL" id="KAA8900719.1"/>
    </source>
</evidence>
<dbReference type="InterPro" id="IPR021891">
    <property type="entry name" value="Telomerase_RBD"/>
</dbReference>
<keyword evidence="8 13" id="KW-0460">Magnesium</keyword>
<evidence type="ECO:0000256" key="6">
    <source>
        <dbReference type="ARBA" id="ARBA00022695"/>
    </source>
</evidence>
<dbReference type="InterPro" id="IPR000477">
    <property type="entry name" value="RT_dom"/>
</dbReference>
<dbReference type="GeneID" id="54782352"/>
<keyword evidence="4 13" id="KW-0158">Chromosome</keyword>
<evidence type="ECO:0000256" key="10">
    <source>
        <dbReference type="ARBA" id="ARBA00022918"/>
    </source>
</evidence>
<dbReference type="PROSITE" id="PS50878">
    <property type="entry name" value="RT_POL"/>
    <property type="match status" value="1"/>
</dbReference>
<comment type="function">
    <text evidence="13">Telomerase is a ribonucleoprotein enzyme essential for the replication of chromosome termini in most eukaryotes. It elongates telomeres. It is a reverse transcriptase that adds simple sequence repeats to chromosome ends by copying a template sequence within the RNA component of the enzyme.</text>
</comment>
<evidence type="ECO:0000256" key="8">
    <source>
        <dbReference type="ARBA" id="ARBA00022842"/>
    </source>
</evidence>
<dbReference type="GO" id="GO:0046872">
    <property type="term" value="F:metal ion binding"/>
    <property type="evidence" value="ECO:0007669"/>
    <property type="project" value="UniProtKB-KW"/>
</dbReference>
<comment type="subcellular location">
    <subcellularLocation>
        <location evidence="13">Nucleus</location>
    </subcellularLocation>
    <subcellularLocation>
        <location evidence="13">Chromosome</location>
        <location evidence="13">Telomere</location>
    </subcellularLocation>
</comment>
<evidence type="ECO:0000313" key="16">
    <source>
        <dbReference type="Proteomes" id="UP000449547"/>
    </source>
</evidence>
<dbReference type="CDD" id="cd01648">
    <property type="entry name" value="TERT"/>
    <property type="match status" value="1"/>
</dbReference>
<dbReference type="RefSeq" id="XP_034011538.1">
    <property type="nucleotide sequence ID" value="XM_034156493.1"/>
</dbReference>
<comment type="similarity">
    <text evidence="1 13">Belongs to the reverse transcriptase family. Telomerase subfamily.</text>
</comment>